<feature type="compositionally biased region" description="Basic and acidic residues" evidence="1">
    <location>
        <begin position="1"/>
        <end position="12"/>
    </location>
</feature>
<sequence>MSPRCIDRKEEPPECCAGSSSSLRSERDAVIDVPSLPSAMNKGYAGECLREASGFLICPLVRADLRENSLGQRNELLSLLEVDVPPATSAVLRRESKAASLLVQRQRCLREITYIYIYR</sequence>
<dbReference type="AlphaFoldDB" id="A0A8S9Y708"/>
<accession>A0A8S9Y708</accession>
<feature type="region of interest" description="Disordered" evidence="1">
    <location>
        <begin position="1"/>
        <end position="22"/>
    </location>
</feature>
<proteinExistence type="predicted"/>
<keyword evidence="3" id="KW-1185">Reference proteome</keyword>
<protein>
    <submittedName>
        <fullName evidence="2">Uncharacterized protein</fullName>
    </submittedName>
</protein>
<dbReference type="EMBL" id="WIXP02000001">
    <property type="protein sequence ID" value="KAF6217062.1"/>
    <property type="molecule type" value="Genomic_DNA"/>
</dbReference>
<dbReference type="Proteomes" id="UP000466442">
    <property type="component" value="Linkage Group LG1"/>
</dbReference>
<reference evidence="2" key="1">
    <citation type="journal article" date="2021" name="Mol. Ecol. Resour.">
        <title>Apolygus lucorum genome provides insights into omnivorousness and mesophyll feeding.</title>
        <authorList>
            <person name="Liu Y."/>
            <person name="Liu H."/>
            <person name="Wang H."/>
            <person name="Huang T."/>
            <person name="Liu B."/>
            <person name="Yang B."/>
            <person name="Yin L."/>
            <person name="Li B."/>
            <person name="Zhang Y."/>
            <person name="Zhang S."/>
            <person name="Jiang F."/>
            <person name="Zhang X."/>
            <person name="Ren Y."/>
            <person name="Wang B."/>
            <person name="Wang S."/>
            <person name="Lu Y."/>
            <person name="Wu K."/>
            <person name="Fan W."/>
            <person name="Wang G."/>
        </authorList>
    </citation>
    <scope>NUCLEOTIDE SEQUENCE</scope>
    <source>
        <strain evidence="2">12Hb</strain>
    </source>
</reference>
<gene>
    <name evidence="2" type="ORF">GE061_001415</name>
</gene>
<name>A0A8S9Y708_APOLU</name>
<evidence type="ECO:0000313" key="2">
    <source>
        <dbReference type="EMBL" id="KAF6217062.1"/>
    </source>
</evidence>
<organism evidence="2 3">
    <name type="scientific">Apolygus lucorum</name>
    <name type="common">Small green plant bug</name>
    <name type="synonym">Lygocoris lucorum</name>
    <dbReference type="NCBI Taxonomy" id="248454"/>
    <lineage>
        <taxon>Eukaryota</taxon>
        <taxon>Metazoa</taxon>
        <taxon>Ecdysozoa</taxon>
        <taxon>Arthropoda</taxon>
        <taxon>Hexapoda</taxon>
        <taxon>Insecta</taxon>
        <taxon>Pterygota</taxon>
        <taxon>Neoptera</taxon>
        <taxon>Paraneoptera</taxon>
        <taxon>Hemiptera</taxon>
        <taxon>Heteroptera</taxon>
        <taxon>Panheteroptera</taxon>
        <taxon>Cimicomorpha</taxon>
        <taxon>Miridae</taxon>
        <taxon>Mirini</taxon>
        <taxon>Apolygus</taxon>
    </lineage>
</organism>
<comment type="caution">
    <text evidence="2">The sequence shown here is derived from an EMBL/GenBank/DDBJ whole genome shotgun (WGS) entry which is preliminary data.</text>
</comment>
<evidence type="ECO:0000256" key="1">
    <source>
        <dbReference type="SAM" id="MobiDB-lite"/>
    </source>
</evidence>
<evidence type="ECO:0000313" key="3">
    <source>
        <dbReference type="Proteomes" id="UP000466442"/>
    </source>
</evidence>